<keyword evidence="3" id="KW-1185">Reference proteome</keyword>
<dbReference type="AlphaFoldDB" id="A0A1H7IAW2"/>
<sequence length="130" mass="13042">MWADRIARALLVGVGLVNLAPGAAALSASRVESLYGVRVADPDMELLLRHRAALLAIVGGGLLAGTFVPSFRVPTVAAAATSMGSYVALTAAVGPTNPQSSRVRAVDVGALAALAVAVGLESRSLRPVAG</sequence>
<evidence type="ECO:0000256" key="1">
    <source>
        <dbReference type="SAM" id="Phobius"/>
    </source>
</evidence>
<organism evidence="2 3">
    <name type="scientific">Rhodococcus maanshanensis</name>
    <dbReference type="NCBI Taxonomy" id="183556"/>
    <lineage>
        <taxon>Bacteria</taxon>
        <taxon>Bacillati</taxon>
        <taxon>Actinomycetota</taxon>
        <taxon>Actinomycetes</taxon>
        <taxon>Mycobacteriales</taxon>
        <taxon>Nocardiaceae</taxon>
        <taxon>Rhodococcus</taxon>
    </lineage>
</organism>
<protein>
    <recommendedName>
        <fullName evidence="4">Phosphopantetheine adenylyltransferase</fullName>
    </recommendedName>
</protein>
<dbReference type="RefSeq" id="WP_072753953.1">
    <property type="nucleotide sequence ID" value="NZ_FOAW01000002.1"/>
</dbReference>
<dbReference type="Proteomes" id="UP000198677">
    <property type="component" value="Unassembled WGS sequence"/>
</dbReference>
<accession>A0A1H7IAW2</accession>
<keyword evidence="1" id="KW-0812">Transmembrane</keyword>
<dbReference type="EMBL" id="FOAW01000002">
    <property type="protein sequence ID" value="SEK59646.1"/>
    <property type="molecule type" value="Genomic_DNA"/>
</dbReference>
<dbReference type="OrthoDB" id="9977337at2"/>
<keyword evidence="1" id="KW-0472">Membrane</keyword>
<proteinExistence type="predicted"/>
<name>A0A1H7IAW2_9NOCA</name>
<keyword evidence="1" id="KW-1133">Transmembrane helix</keyword>
<evidence type="ECO:0000313" key="3">
    <source>
        <dbReference type="Proteomes" id="UP000198677"/>
    </source>
</evidence>
<reference evidence="3" key="1">
    <citation type="submission" date="2016-10" db="EMBL/GenBank/DDBJ databases">
        <authorList>
            <person name="Varghese N."/>
            <person name="Submissions S."/>
        </authorList>
    </citation>
    <scope>NUCLEOTIDE SEQUENCE [LARGE SCALE GENOMIC DNA]</scope>
    <source>
        <strain evidence="3">DSM 44675</strain>
    </source>
</reference>
<evidence type="ECO:0008006" key="4">
    <source>
        <dbReference type="Google" id="ProtNLM"/>
    </source>
</evidence>
<feature type="transmembrane region" description="Helical" evidence="1">
    <location>
        <begin position="52"/>
        <end position="73"/>
    </location>
</feature>
<evidence type="ECO:0000313" key="2">
    <source>
        <dbReference type="EMBL" id="SEK59646.1"/>
    </source>
</evidence>
<gene>
    <name evidence="2" type="ORF">SAMN05444583_102383</name>
</gene>